<dbReference type="SUPFAM" id="SSF54427">
    <property type="entry name" value="NTF2-like"/>
    <property type="match status" value="1"/>
</dbReference>
<dbReference type="Pfam" id="PF13474">
    <property type="entry name" value="SnoaL_3"/>
    <property type="match status" value="1"/>
</dbReference>
<name>A0A4R6XGX6_9GAMM</name>
<dbReference type="AlphaFoldDB" id="A0A4R6XGX6"/>
<dbReference type="EMBL" id="SNZB01000006">
    <property type="protein sequence ID" value="TDR17539.1"/>
    <property type="molecule type" value="Genomic_DNA"/>
</dbReference>
<dbReference type="OrthoDB" id="9812295at2"/>
<evidence type="ECO:0000259" key="1">
    <source>
        <dbReference type="Pfam" id="PF13474"/>
    </source>
</evidence>
<keyword evidence="2" id="KW-0413">Isomerase</keyword>
<dbReference type="GO" id="GO:0016853">
    <property type="term" value="F:isomerase activity"/>
    <property type="evidence" value="ECO:0007669"/>
    <property type="project" value="UniProtKB-KW"/>
</dbReference>
<reference evidence="2 3" key="1">
    <citation type="submission" date="2019-03" db="EMBL/GenBank/DDBJ databases">
        <title>Genomic Encyclopedia of Type Strains, Phase IV (KMG-IV): sequencing the most valuable type-strain genomes for metagenomic binning, comparative biology and taxonomic classification.</title>
        <authorList>
            <person name="Goeker M."/>
        </authorList>
    </citation>
    <scope>NUCLEOTIDE SEQUENCE [LARGE SCALE GENOMIC DNA]</scope>
    <source>
        <strain evidence="2 3">DSM 25488</strain>
    </source>
</reference>
<protein>
    <submittedName>
        <fullName evidence="2">Ketosteroid isomerase-like protein</fullName>
    </submittedName>
</protein>
<evidence type="ECO:0000313" key="3">
    <source>
        <dbReference type="Proteomes" id="UP000295724"/>
    </source>
</evidence>
<comment type="caution">
    <text evidence="2">The sequence shown here is derived from an EMBL/GenBank/DDBJ whole genome shotgun (WGS) entry which is preliminary data.</text>
</comment>
<dbReference type="InterPro" id="IPR037401">
    <property type="entry name" value="SnoaL-like"/>
</dbReference>
<keyword evidence="3" id="KW-1185">Reference proteome</keyword>
<organism evidence="2 3">
    <name type="scientific">Marinicella litoralis</name>
    <dbReference type="NCBI Taxonomy" id="644220"/>
    <lineage>
        <taxon>Bacteria</taxon>
        <taxon>Pseudomonadati</taxon>
        <taxon>Pseudomonadota</taxon>
        <taxon>Gammaproteobacteria</taxon>
        <taxon>Lysobacterales</taxon>
        <taxon>Marinicellaceae</taxon>
        <taxon>Marinicella</taxon>
    </lineage>
</organism>
<sequence>MKIERIGNTEQAKEIEALMQEWSEALYEKDAELMAHYYSDDAKVYDLGTQTETKEGYKNLWIKCFPYFAGNISVERQRVTIHAADGMGFLYGYSRVGGAQTDNPAAEAWFRLTVCFQKINDHWKVVHEHVSMPFDFELDKPALLMEVPEQEA</sequence>
<feature type="domain" description="SnoaL-like" evidence="1">
    <location>
        <begin position="15"/>
        <end position="134"/>
    </location>
</feature>
<accession>A0A4R6XGX6</accession>
<gene>
    <name evidence="2" type="ORF">C8D91_2598</name>
</gene>
<dbReference type="InterPro" id="IPR032710">
    <property type="entry name" value="NTF2-like_dom_sf"/>
</dbReference>
<evidence type="ECO:0000313" key="2">
    <source>
        <dbReference type="EMBL" id="TDR17539.1"/>
    </source>
</evidence>
<dbReference type="Gene3D" id="3.10.450.50">
    <property type="match status" value="1"/>
</dbReference>
<proteinExistence type="predicted"/>
<dbReference type="RefSeq" id="WP_099018901.1">
    <property type="nucleotide sequence ID" value="NZ_NIHB01000002.1"/>
</dbReference>
<dbReference type="Proteomes" id="UP000295724">
    <property type="component" value="Unassembled WGS sequence"/>
</dbReference>